<evidence type="ECO:0000313" key="1">
    <source>
        <dbReference type="EMBL" id="RRR75179.1"/>
    </source>
</evidence>
<gene>
    <name evidence="1" type="ORF">EI684_05360</name>
</gene>
<proteinExistence type="predicted"/>
<dbReference type="EMBL" id="RSAS01000207">
    <property type="protein sequence ID" value="RRR75179.1"/>
    <property type="molecule type" value="Genomic_DNA"/>
</dbReference>
<dbReference type="AlphaFoldDB" id="A0A426U5E9"/>
<organism evidence="1 2">
    <name type="scientific">Candidatus Viridilinea halotolerans</name>
    <dbReference type="NCBI Taxonomy" id="2491704"/>
    <lineage>
        <taxon>Bacteria</taxon>
        <taxon>Bacillati</taxon>
        <taxon>Chloroflexota</taxon>
        <taxon>Chloroflexia</taxon>
        <taxon>Chloroflexales</taxon>
        <taxon>Chloroflexineae</taxon>
        <taxon>Oscillochloridaceae</taxon>
        <taxon>Candidatus Viridilinea</taxon>
    </lineage>
</organism>
<protein>
    <submittedName>
        <fullName evidence="1">Toxin-antitoxin system protein</fullName>
    </submittedName>
</protein>
<accession>A0A426U5E9</accession>
<comment type="caution">
    <text evidence="1">The sequence shown here is derived from an EMBL/GenBank/DDBJ whole genome shotgun (WGS) entry which is preliminary data.</text>
</comment>
<evidence type="ECO:0000313" key="2">
    <source>
        <dbReference type="Proteomes" id="UP000280307"/>
    </source>
</evidence>
<reference evidence="1 2" key="1">
    <citation type="submission" date="2018-12" db="EMBL/GenBank/DDBJ databases">
        <title>Genome Sequence of Candidatus Viridilinea halotolerans isolated from saline sulfide-rich spring.</title>
        <authorList>
            <person name="Grouzdev D.S."/>
            <person name="Burganskaya E.I."/>
            <person name="Krutkina M.S."/>
            <person name="Sukhacheva M.V."/>
            <person name="Gorlenko V.M."/>
        </authorList>
    </citation>
    <scope>NUCLEOTIDE SEQUENCE [LARGE SCALE GENOMIC DNA]</scope>
    <source>
        <strain evidence="1">Chok-6</strain>
    </source>
</reference>
<dbReference type="Proteomes" id="UP000280307">
    <property type="component" value="Unassembled WGS sequence"/>
</dbReference>
<sequence length="82" mass="9131">MTTTTIRVSTQTHRTLTGLAQRAGLPMAEVVEQAIELYRRQRMLEEANAAYAALRQDATAWAELQAERTVWDATVGDGLQKV</sequence>
<name>A0A426U5E9_9CHLR</name>